<dbReference type="InterPro" id="IPR036465">
    <property type="entry name" value="vWFA_dom_sf"/>
</dbReference>
<dbReference type="OrthoDB" id="426324at2759"/>
<comment type="caution">
    <text evidence="3">The sequence shown here is derived from an EMBL/GenBank/DDBJ whole genome shotgun (WGS) entry which is preliminary data.</text>
</comment>
<dbReference type="InterPro" id="IPR051266">
    <property type="entry name" value="CLCR"/>
</dbReference>
<dbReference type="Gene3D" id="2.170.16.10">
    <property type="entry name" value="Hedgehog/Intein (Hint) domain"/>
    <property type="match status" value="1"/>
</dbReference>
<sequence>MEQQVQGLEQAADEIKMAVQGKNDLLNQGLVNLSISNRKNFVKISIETPKGQERLPCDVVCVLDISGSMATEAHVKNSDGIKEKHGLSYLDLLKHATKTIIKNMNEQDRFGLVSYSDDSRIEFQLVHMTEENKNLALIATDNLQDEGCTNIWAGVNQGLEMLRNQSDLKNHQAIMLLTDGEPNIFPPSGLVNQFQKYRDSHPDFDFSLNSYAFGKHIDTPLLDKYAIIGNGQYSFIPCPGFIGTVFVNGIANILSTMGSNCQLDIEMKNGVKISHVLGNLPVKQKGKKCTIQVGDLKFDQSRDIVFEIEVPDEKRTEKMFEYMDVKLQYFDYSKKKLTFGKIENQIYNDWEDPLVIPHQYRNHFVDQVQEAVKVMKQKKNQQAQEIIEQLGIAITKDLKHLEDLQYDLDEDKDAFKLGRVDQALELLKGLKQDVDGEVKLAVAKDYSFEHWGKHFLPSLCHAHSKQQCNNFCDPGIQKYGGAFFQKIKEEVEQTFLKLPAPKPSKKQNDYDMKIKLQKQQQQNKNQNVKNNQQNVQNKKQNVQNNNNNNNNNNIVKNHIQPQQEEEEDDKKIDMNDYYNCGGGCFQGNGLVKLADGNIKKVKQLQKGDKILGLNGKTGQIKCVIQINSGVNNKYGYFPMVQLKDSGLKITPKHPVYNEKQQKWVKPYQLPHLIVKNEKIVYNFVLEENMDNNNSLIIDGICCVSLGHQIKDKEAQHEYFGTSRIIRDIEKIAGFNKGKIVISDDQFNRDERKSVNGIQNILKLAVQ</sequence>
<dbReference type="PRINTS" id="PR00453">
    <property type="entry name" value="VWFADOMAIN"/>
</dbReference>
<evidence type="ECO:0000313" key="4">
    <source>
        <dbReference type="Proteomes" id="UP000054937"/>
    </source>
</evidence>
<dbReference type="PANTHER" id="PTHR10579:SF156">
    <property type="entry name" value="VWFA DOMAIN-CONTAINING PROTEIN"/>
    <property type="match status" value="1"/>
</dbReference>
<feature type="coiled-coil region" evidence="1">
    <location>
        <begin position="516"/>
        <end position="552"/>
    </location>
</feature>
<dbReference type="EMBL" id="LDAU01000109">
    <property type="protein sequence ID" value="KRX05247.1"/>
    <property type="molecule type" value="Genomic_DNA"/>
</dbReference>
<dbReference type="Proteomes" id="UP000054937">
    <property type="component" value="Unassembled WGS sequence"/>
</dbReference>
<keyword evidence="1" id="KW-0175">Coiled coil</keyword>
<dbReference type="SMART" id="SM00327">
    <property type="entry name" value="VWA"/>
    <property type="match status" value="1"/>
</dbReference>
<dbReference type="Pfam" id="PF00092">
    <property type="entry name" value="VWA"/>
    <property type="match status" value="1"/>
</dbReference>
<gene>
    <name evidence="3" type="ORF">PPERSA_00548</name>
</gene>
<organism evidence="3 4">
    <name type="scientific">Pseudocohnilembus persalinus</name>
    <name type="common">Ciliate</name>
    <dbReference type="NCBI Taxonomy" id="266149"/>
    <lineage>
        <taxon>Eukaryota</taxon>
        <taxon>Sar</taxon>
        <taxon>Alveolata</taxon>
        <taxon>Ciliophora</taxon>
        <taxon>Intramacronucleata</taxon>
        <taxon>Oligohymenophorea</taxon>
        <taxon>Scuticociliatia</taxon>
        <taxon>Philasterida</taxon>
        <taxon>Pseudocohnilembidae</taxon>
        <taxon>Pseudocohnilembus</taxon>
    </lineage>
</organism>
<feature type="domain" description="VWFA" evidence="2">
    <location>
        <begin position="58"/>
        <end position="257"/>
    </location>
</feature>
<dbReference type="Pfam" id="PF14624">
    <property type="entry name" value="Vwaint"/>
    <property type="match status" value="1"/>
</dbReference>
<dbReference type="PROSITE" id="PS50234">
    <property type="entry name" value="VWFA"/>
    <property type="match status" value="1"/>
</dbReference>
<dbReference type="SUPFAM" id="SSF51294">
    <property type="entry name" value="Hedgehog/intein (Hint) domain"/>
    <property type="match status" value="1"/>
</dbReference>
<dbReference type="PANTHER" id="PTHR10579">
    <property type="entry name" value="CALCIUM-ACTIVATED CHLORIDE CHANNEL REGULATOR"/>
    <property type="match status" value="1"/>
</dbReference>
<dbReference type="InterPro" id="IPR032838">
    <property type="entry name" value="Vwaint_dom"/>
</dbReference>
<dbReference type="InterPro" id="IPR002035">
    <property type="entry name" value="VWF_A"/>
</dbReference>
<accession>A0A0V0QSH9</accession>
<evidence type="ECO:0000259" key="2">
    <source>
        <dbReference type="PROSITE" id="PS50234"/>
    </source>
</evidence>
<name>A0A0V0QSH9_PSEPJ</name>
<reference evidence="3 4" key="1">
    <citation type="journal article" date="2015" name="Sci. Rep.">
        <title>Genome of the facultative scuticociliatosis pathogen Pseudocohnilembus persalinus provides insight into its virulence through horizontal gene transfer.</title>
        <authorList>
            <person name="Xiong J."/>
            <person name="Wang G."/>
            <person name="Cheng J."/>
            <person name="Tian M."/>
            <person name="Pan X."/>
            <person name="Warren A."/>
            <person name="Jiang C."/>
            <person name="Yuan D."/>
            <person name="Miao W."/>
        </authorList>
    </citation>
    <scope>NUCLEOTIDE SEQUENCE [LARGE SCALE GENOMIC DNA]</scope>
    <source>
        <strain evidence="3">36N120E</strain>
    </source>
</reference>
<dbReference type="Pfam" id="PF14623">
    <property type="entry name" value="Vint"/>
    <property type="match status" value="1"/>
</dbReference>
<dbReference type="InterPro" id="IPR036844">
    <property type="entry name" value="Hint_dom_sf"/>
</dbReference>
<dbReference type="InParanoid" id="A0A0V0QSH9"/>
<dbReference type="AlphaFoldDB" id="A0A0V0QSH9"/>
<dbReference type="InterPro" id="IPR039510">
    <property type="entry name" value="Vint_dom"/>
</dbReference>
<dbReference type="Gene3D" id="3.40.50.410">
    <property type="entry name" value="von Willebrand factor, type A domain"/>
    <property type="match status" value="1"/>
</dbReference>
<dbReference type="SUPFAM" id="SSF53300">
    <property type="entry name" value="vWA-like"/>
    <property type="match status" value="1"/>
</dbReference>
<dbReference type="OMA" id="WVFPVNA"/>
<protein>
    <recommendedName>
        <fullName evidence="2">VWFA domain-containing protein</fullName>
    </recommendedName>
</protein>
<keyword evidence="4" id="KW-1185">Reference proteome</keyword>
<evidence type="ECO:0000313" key="3">
    <source>
        <dbReference type="EMBL" id="KRX05247.1"/>
    </source>
</evidence>
<evidence type="ECO:0000256" key="1">
    <source>
        <dbReference type="SAM" id="Coils"/>
    </source>
</evidence>
<proteinExistence type="predicted"/>